<protein>
    <submittedName>
        <fullName evidence="1">Homeodomain super</fullName>
    </submittedName>
</protein>
<dbReference type="EMBL" id="JAPDRQ010000129">
    <property type="protein sequence ID" value="KAJ9654177.1"/>
    <property type="molecule type" value="Genomic_DNA"/>
</dbReference>
<dbReference type="Proteomes" id="UP001172386">
    <property type="component" value="Unassembled WGS sequence"/>
</dbReference>
<evidence type="ECO:0000313" key="1">
    <source>
        <dbReference type="EMBL" id="KAJ9654177.1"/>
    </source>
</evidence>
<name>A0ACC3A211_9EURO</name>
<proteinExistence type="predicted"/>
<keyword evidence="2" id="KW-1185">Reference proteome</keyword>
<comment type="caution">
    <text evidence="1">The sequence shown here is derived from an EMBL/GenBank/DDBJ whole genome shotgun (WGS) entry which is preliminary data.</text>
</comment>
<accession>A0ACC3A211</accession>
<keyword evidence="1" id="KW-0371">Homeobox</keyword>
<sequence length="265" mass="29599">MPSLSQSFEDLNFRGYNDDMLSGSSNWALGSQHSNNTASYASSNSSSQSYYNRPSVSSTRASQNLPSLNEMNLGNSPAYNSRNSQLSNLPTRSPNQYAPASYNSSPTDPLEIGFSRNGQGAYTYNTAFPGVTGSRIGYGTSQYYDSPFPDAGYYTNGTSYPPTMYSTGSNYIGSDTASIGSNRRRRGNLPKHVTDILRAWFHDHLEHPYPTDEDKQMLIQRTHLSIQQISNWFINARRRHWPALKAQRQVHNGQTRHTNSNNSPL</sequence>
<reference evidence="1" key="1">
    <citation type="submission" date="2022-10" db="EMBL/GenBank/DDBJ databases">
        <title>Culturing micro-colonial fungi from biological soil crusts in the Mojave desert and describing Neophaeococcomyces mojavensis, and introducing the new genera and species Taxawa tesnikishii.</title>
        <authorList>
            <person name="Kurbessoian T."/>
            <person name="Stajich J.E."/>
        </authorList>
    </citation>
    <scope>NUCLEOTIDE SEQUENCE</scope>
    <source>
        <strain evidence="1">JES_112</strain>
    </source>
</reference>
<gene>
    <name evidence="1" type="primary">CUP9_2</name>
    <name evidence="1" type="ORF">H2198_006741</name>
</gene>
<evidence type="ECO:0000313" key="2">
    <source>
        <dbReference type="Proteomes" id="UP001172386"/>
    </source>
</evidence>
<keyword evidence="1" id="KW-0238">DNA-binding</keyword>
<organism evidence="1 2">
    <name type="scientific">Neophaeococcomyces mojaviensis</name>
    <dbReference type="NCBI Taxonomy" id="3383035"/>
    <lineage>
        <taxon>Eukaryota</taxon>
        <taxon>Fungi</taxon>
        <taxon>Dikarya</taxon>
        <taxon>Ascomycota</taxon>
        <taxon>Pezizomycotina</taxon>
        <taxon>Eurotiomycetes</taxon>
        <taxon>Chaetothyriomycetidae</taxon>
        <taxon>Chaetothyriales</taxon>
        <taxon>Chaetothyriales incertae sedis</taxon>
        <taxon>Neophaeococcomyces</taxon>
    </lineage>
</organism>